<sequence>MPQRHQPTAPETRLSSILPPHAAVEILGDDARSVLRAFLRGCTPLHSQQQQQQQQQPHSQSQSGRRPLKHKRAVRYRHLLEPKESHDEKREIDLLLRGLSHDFSNAENCTPQTRREVAKAWSKLGFQQLEGYEYAVSDEWSELSLGSVHDASSTALVGGGISTHSLTTTKHETKKPTLRDNPATSATSTTTPSAMPTLETIFAHLVQRTSTVLGIDKLSFVQRGVLFPPTTLPDRGPNGHMALMDCIFTALGSGVIEAEALFERAEVELERMHHTNNSNNSSNNNNNNSSSGMGGGKRSSHDERMAQVLSAGRGKTRILLPDLLIAFAICRLAEWDLEYRGYLEERRRGREKKHEDVQRKLMELEKRIGEEEKEIAVVEEEEEEEDEEEEMIPPPRGDGLRLLSLLAFRIYDGYQRQNTLTRDTLQRFLSDIHGEDSYKTAPVRACLDRLFEEDGGASDPHSKRALGVNRHSNSHSGPRILNCVDPNQFQKGIHATISFTTSSTSNVSAGRIASKSQQPLVATHVLLDWILLLFNCMLPRTIPPPPTVAEYYLRIVNADPVKMIDSLSTKYGLYDCDADGGDNVLYEIRRRFHSLQKKSGTAEKERDVPGNGASDEGDGRRVLEGKSSSVGAANVCPETGELIVREEEEDSSVAARPKNVVEEQSFVNEVSRPNAELGHGGYLPAELARLTFRACADRGAEMNYTTSELWGGSKKENSSESKQPRQGNTESFWTLYDALSFGCDAVRWEALRNSSNGDADVDIIAADAVDKYECEMPLLRLAFKTFQQLPRQESSPEKENVLTRSQIGKMLLLLLEHESFRLEADSPPTTEEDADSDASSVPWLRPPDNGEVERSNSSMSKSLDETNDVLSSVVDASYASLLGLVPPKLDLSQYTTPAASVAEEKVSSKANVPLGVLVDYVISESKSSTNVGQEDILDFEGFVQWHLRLSSDSAMSLSETRLGPYLLDLRLIAAVLLGVRPATPSMEKYLIDEIRRRHKYRYPRTKSGASQPRGPKGTVWYVINADWWRTWVHFTEGKMKDDDVSGYVLGKIDNNMLLSEEGILSLKQGLHWQRDFQLVEPLVWSALQAWHDGGPPIPRSVVPFNPQKTDKQNSMSYSPAKSSIQPKEEYEIELYPLYATVFLCDATTQGEPRPFQQFVPLSRYLPLSELVNTLREGLGRDATKQTKMSKGVLYRPTVRLWMMDASSASMLLAASSPSKVDDSVGWILDTDLPIVDERNMRSAQLGKDENVCLMLELRNDEDGSWPRSKSSLNSSKLEQIEEERMDEEKDAVKLGDGIIGLYNMGNTCYLNTSVQCLSHTPILRDFFTSKAYLNDINTTNPLGYQGRLAQAFAVLVNSLWKPSSQPRKNNPNAAASAPLDAPALTPKTFKDAIGKFNDSFAGNEQHDAQELLSFLLGGLSEDLNRIMEKPYIEAPDSDGRPDEELADIWWANHFKRELSIIEALFTGQYKSSLTCKTCKYESCRYEPFTYLQLPLPEDDQVSIQCVLYPMKGDREIMKYSVRVRHDGTVNDVLMSLAKIVHTDEHGTDVGGSNPLAESAEKDIGGSKGNGESADANESFDENDNSRYNQIYSEMAQSMAMVDMGESVIRKIIPHSWAISKLAVQDSGEIPPLHVYEIEPVTPDKPGGAGDNPKIDGESKDDLPPTLPVKYSYLAISQRKLDLVSRSFLHPFRPIVFGSPLLLRVRDLEGYTGKDLYSLISRRMQQFIPHPTVTEEDFSHQQQEDTLNTNEISLPITRQTRRGRQHRQKTTTDMESLCAGEIPRHGFRLRLVSRDGTRCSLCPWFSSCVGCVIPCDDFPAIAMCGDSIAVDWHLSVDLSSGGFGWKINSRDSSGINVQASPHTRAQTRIKKHTSFDLGGKKYGYSGSITLEECLDSFAKEERIPEAYCSNCKEFRVQTKRLSIWRCPPLAIIQFKRFQFTQHMKRKLRDLVVFPIDGMDLSRIVAPSSSGHESKTNGERSVDGKGDGENSVCTQGTHGSFHPLSRNNCGRTESNYDLYGVIHHQGALSGGHYVASLKSEHDGKWRLFNDAQIYDLNSRDVVDPSAYILFYVRKDVKGATLEDFWDAQDREGEGLTEEEVEKMMKKGDRCVIS</sequence>
<evidence type="ECO:0000256" key="6">
    <source>
        <dbReference type="ARBA" id="ARBA00022801"/>
    </source>
</evidence>
<dbReference type="EMBL" id="JABMIG020000031">
    <property type="protein sequence ID" value="KAL3800644.1"/>
    <property type="molecule type" value="Genomic_DNA"/>
</dbReference>
<feature type="region of interest" description="Disordered" evidence="8">
    <location>
        <begin position="1261"/>
        <end position="1284"/>
    </location>
</feature>
<evidence type="ECO:0000259" key="10">
    <source>
        <dbReference type="PROSITE" id="PS51283"/>
    </source>
</evidence>
<evidence type="ECO:0000256" key="3">
    <source>
        <dbReference type="ARBA" id="ARBA00012759"/>
    </source>
</evidence>
<dbReference type="PANTHER" id="PTHR21646:SF24">
    <property type="entry name" value="UBIQUITIN CARBOXYL-TERMINAL HYDROLASE"/>
    <property type="match status" value="1"/>
</dbReference>
<dbReference type="InterPro" id="IPR018200">
    <property type="entry name" value="USP_CS"/>
</dbReference>
<feature type="domain" description="DUSP" evidence="10">
    <location>
        <begin position="982"/>
        <end position="1102"/>
    </location>
</feature>
<dbReference type="InterPro" id="IPR038765">
    <property type="entry name" value="Papain-like_cys_pep_sf"/>
</dbReference>
<dbReference type="InterPro" id="IPR035927">
    <property type="entry name" value="DUSP-like_sf"/>
</dbReference>
<dbReference type="SUPFAM" id="SSF143791">
    <property type="entry name" value="DUSP-like"/>
    <property type="match status" value="1"/>
</dbReference>
<comment type="caution">
    <text evidence="11">The sequence shown here is derived from an EMBL/GenBank/DDBJ whole genome shotgun (WGS) entry which is preliminary data.</text>
</comment>
<feature type="compositionally biased region" description="Acidic residues" evidence="8">
    <location>
        <begin position="377"/>
        <end position="391"/>
    </location>
</feature>
<gene>
    <name evidence="11" type="ORF">HJC23_006106</name>
</gene>
<keyword evidence="5" id="KW-0833">Ubl conjugation pathway</keyword>
<evidence type="ECO:0000256" key="5">
    <source>
        <dbReference type="ARBA" id="ARBA00022786"/>
    </source>
</evidence>
<dbReference type="EC" id="3.4.19.12" evidence="3"/>
<feature type="compositionally biased region" description="Low complexity" evidence="8">
    <location>
        <begin position="276"/>
        <end position="291"/>
    </location>
</feature>
<dbReference type="InterPro" id="IPR050185">
    <property type="entry name" value="Ub_carboxyl-term_hydrolase"/>
</dbReference>
<dbReference type="PROSITE" id="PS51283">
    <property type="entry name" value="DUSP"/>
    <property type="match status" value="1"/>
</dbReference>
<feature type="region of interest" description="Disordered" evidence="8">
    <location>
        <begin position="1638"/>
        <end position="1661"/>
    </location>
</feature>
<feature type="compositionally biased region" description="Low complexity" evidence="8">
    <location>
        <begin position="182"/>
        <end position="192"/>
    </location>
</feature>
<comment type="catalytic activity">
    <reaction evidence="1">
        <text>Thiol-dependent hydrolysis of ester, thioester, amide, peptide and isopeptide bonds formed by the C-terminal Gly of ubiquitin (a 76-residue protein attached to proteins as an intracellular targeting signal).</text>
        <dbReference type="EC" id="3.4.19.12"/>
    </reaction>
</comment>
<evidence type="ECO:0000256" key="2">
    <source>
        <dbReference type="ARBA" id="ARBA00009085"/>
    </source>
</evidence>
<feature type="region of interest" description="Disordered" evidence="8">
    <location>
        <begin position="1963"/>
        <end position="1997"/>
    </location>
</feature>
<dbReference type="InterPro" id="IPR006615">
    <property type="entry name" value="Pept_C19_DUSP"/>
</dbReference>
<feature type="compositionally biased region" description="Polar residues" evidence="8">
    <location>
        <begin position="1267"/>
        <end position="1277"/>
    </location>
</feature>
<keyword evidence="12" id="KW-1185">Reference proteome</keyword>
<feature type="region of interest" description="Disordered" evidence="8">
    <location>
        <begin position="1545"/>
        <end position="1583"/>
    </location>
</feature>
<feature type="region of interest" description="Disordered" evidence="8">
    <location>
        <begin position="824"/>
        <end position="863"/>
    </location>
</feature>
<dbReference type="PROSITE" id="PS00973">
    <property type="entry name" value="USP_2"/>
    <property type="match status" value="1"/>
</dbReference>
<feature type="compositionally biased region" description="Basic and acidic residues" evidence="8">
    <location>
        <begin position="169"/>
        <end position="178"/>
    </location>
</feature>
<dbReference type="PROSITE" id="PS50235">
    <property type="entry name" value="USP_3"/>
    <property type="match status" value="1"/>
</dbReference>
<feature type="compositionally biased region" description="Basic and acidic residues" evidence="8">
    <location>
        <begin position="1970"/>
        <end position="1986"/>
    </location>
</feature>
<dbReference type="SUPFAM" id="SSF54001">
    <property type="entry name" value="Cysteine proteinases"/>
    <property type="match status" value="1"/>
</dbReference>
<dbReference type="Pfam" id="PF06337">
    <property type="entry name" value="DUSP"/>
    <property type="match status" value="1"/>
</dbReference>
<protein>
    <recommendedName>
        <fullName evidence="3">ubiquitinyl hydrolase 1</fullName>
        <ecNumber evidence="3">3.4.19.12</ecNumber>
    </recommendedName>
</protein>
<feature type="domain" description="USP" evidence="9">
    <location>
        <begin position="1299"/>
        <end position="2072"/>
    </location>
</feature>
<dbReference type="InterPro" id="IPR001394">
    <property type="entry name" value="Peptidase_C19_UCH"/>
</dbReference>
<dbReference type="Gene3D" id="3.90.70.10">
    <property type="entry name" value="Cysteine proteinases"/>
    <property type="match status" value="2"/>
</dbReference>
<dbReference type="Gene3D" id="3.30.2230.10">
    <property type="entry name" value="DUSP-like"/>
    <property type="match status" value="1"/>
</dbReference>
<evidence type="ECO:0000259" key="9">
    <source>
        <dbReference type="PROSITE" id="PS50235"/>
    </source>
</evidence>
<name>A0ABD3QKC8_9STRA</name>
<feature type="region of interest" description="Disordered" evidence="8">
    <location>
        <begin position="274"/>
        <end position="305"/>
    </location>
</feature>
<dbReference type="GO" id="GO:0006508">
    <property type="term" value="P:proteolysis"/>
    <property type="evidence" value="ECO:0007669"/>
    <property type="project" value="UniProtKB-KW"/>
</dbReference>
<feature type="compositionally biased region" description="Low complexity" evidence="8">
    <location>
        <begin position="46"/>
        <end position="63"/>
    </location>
</feature>
<dbReference type="Proteomes" id="UP001516023">
    <property type="component" value="Unassembled WGS sequence"/>
</dbReference>
<evidence type="ECO:0000313" key="11">
    <source>
        <dbReference type="EMBL" id="KAL3800644.1"/>
    </source>
</evidence>
<dbReference type="SMART" id="SM00695">
    <property type="entry name" value="DUSP"/>
    <property type="match status" value="1"/>
</dbReference>
<feature type="region of interest" description="Disordered" evidence="8">
    <location>
        <begin position="596"/>
        <end position="633"/>
    </location>
</feature>
<feature type="region of interest" description="Disordered" evidence="8">
    <location>
        <begin position="166"/>
        <end position="192"/>
    </location>
</feature>
<feature type="compositionally biased region" description="Basic and acidic residues" evidence="8">
    <location>
        <begin position="1652"/>
        <end position="1661"/>
    </location>
</feature>
<comment type="similarity">
    <text evidence="2">Belongs to the peptidase C19 family.</text>
</comment>
<evidence type="ECO:0000256" key="1">
    <source>
        <dbReference type="ARBA" id="ARBA00000707"/>
    </source>
</evidence>
<feature type="region of interest" description="Disordered" evidence="8">
    <location>
        <begin position="376"/>
        <end position="395"/>
    </location>
</feature>
<dbReference type="InterPro" id="IPR028889">
    <property type="entry name" value="USP"/>
</dbReference>
<dbReference type="GO" id="GO:0004843">
    <property type="term" value="F:cysteine-type deubiquitinase activity"/>
    <property type="evidence" value="ECO:0007669"/>
    <property type="project" value="UniProtKB-EC"/>
</dbReference>
<dbReference type="Pfam" id="PF00443">
    <property type="entry name" value="UCH"/>
    <property type="match status" value="1"/>
</dbReference>
<dbReference type="PANTHER" id="PTHR21646">
    <property type="entry name" value="UBIQUITIN CARBOXYL-TERMINAL HYDROLASE"/>
    <property type="match status" value="1"/>
</dbReference>
<proteinExistence type="inferred from homology"/>
<evidence type="ECO:0000256" key="7">
    <source>
        <dbReference type="ARBA" id="ARBA00022807"/>
    </source>
</evidence>
<feature type="region of interest" description="Disordered" evidence="8">
    <location>
        <begin position="45"/>
        <end position="71"/>
    </location>
</feature>
<reference evidence="11 12" key="1">
    <citation type="journal article" date="2020" name="G3 (Bethesda)">
        <title>Improved Reference Genome for Cyclotella cryptica CCMP332, a Model for Cell Wall Morphogenesis, Salinity Adaptation, and Lipid Production in Diatoms (Bacillariophyta).</title>
        <authorList>
            <person name="Roberts W.R."/>
            <person name="Downey K.M."/>
            <person name="Ruck E.C."/>
            <person name="Traller J.C."/>
            <person name="Alverson A.J."/>
        </authorList>
    </citation>
    <scope>NUCLEOTIDE SEQUENCE [LARGE SCALE GENOMIC DNA]</scope>
    <source>
        <strain evidence="11 12">CCMP332</strain>
    </source>
</reference>
<evidence type="ECO:0000256" key="8">
    <source>
        <dbReference type="SAM" id="MobiDB-lite"/>
    </source>
</evidence>
<keyword evidence="4" id="KW-0645">Protease</keyword>
<feature type="region of interest" description="Disordered" evidence="8">
    <location>
        <begin position="454"/>
        <end position="479"/>
    </location>
</feature>
<evidence type="ECO:0000256" key="4">
    <source>
        <dbReference type="ARBA" id="ARBA00022670"/>
    </source>
</evidence>
<keyword evidence="7" id="KW-0788">Thiol protease</keyword>
<organism evidence="11 12">
    <name type="scientific">Cyclotella cryptica</name>
    <dbReference type="NCBI Taxonomy" id="29204"/>
    <lineage>
        <taxon>Eukaryota</taxon>
        <taxon>Sar</taxon>
        <taxon>Stramenopiles</taxon>
        <taxon>Ochrophyta</taxon>
        <taxon>Bacillariophyta</taxon>
        <taxon>Coscinodiscophyceae</taxon>
        <taxon>Thalassiosirophycidae</taxon>
        <taxon>Stephanodiscales</taxon>
        <taxon>Stephanodiscaceae</taxon>
        <taxon>Cyclotella</taxon>
    </lineage>
</organism>
<keyword evidence="6" id="KW-0378">Hydrolase</keyword>
<evidence type="ECO:0000313" key="12">
    <source>
        <dbReference type="Proteomes" id="UP001516023"/>
    </source>
</evidence>
<accession>A0ABD3QKC8</accession>